<dbReference type="InterPro" id="IPR050312">
    <property type="entry name" value="IolE/XylAMocC-like"/>
</dbReference>
<dbReference type="PANTHER" id="PTHR12110:SF52">
    <property type="entry name" value="XYLOSE ISOMERASE"/>
    <property type="match status" value="1"/>
</dbReference>
<name>A0A4R0GWV7_9ACTN</name>
<dbReference type="PANTHER" id="PTHR12110">
    <property type="entry name" value="HYDROXYPYRUVATE ISOMERASE"/>
    <property type="match status" value="1"/>
</dbReference>
<feature type="domain" description="Xylose isomerase-like TIM barrel" evidence="1">
    <location>
        <begin position="30"/>
        <end position="258"/>
    </location>
</feature>
<gene>
    <name evidence="2" type="ORF">E0H26_01120</name>
</gene>
<dbReference type="GO" id="GO:0016853">
    <property type="term" value="F:isomerase activity"/>
    <property type="evidence" value="ECO:0007669"/>
    <property type="project" value="UniProtKB-KW"/>
</dbReference>
<reference evidence="2 3" key="1">
    <citation type="submission" date="2019-02" db="EMBL/GenBank/DDBJ databases">
        <title>Jishengella sp. nov., isolated from a root of Zingiber montanum.</title>
        <authorList>
            <person name="Kuncharoen N."/>
            <person name="Kudo T."/>
            <person name="Masahiro Y."/>
            <person name="Ohkuma M."/>
            <person name="Tanasupawat S."/>
        </authorList>
    </citation>
    <scope>NUCLEOTIDE SEQUENCE [LARGE SCALE GENOMIC DNA]</scope>
    <source>
        <strain evidence="2 3">PLAI 1-1</strain>
    </source>
</reference>
<dbReference type="Pfam" id="PF01261">
    <property type="entry name" value="AP_endonuc_2"/>
    <property type="match status" value="1"/>
</dbReference>
<evidence type="ECO:0000313" key="2">
    <source>
        <dbReference type="EMBL" id="TCC00332.1"/>
    </source>
</evidence>
<organism evidence="2 3">
    <name type="scientific">Micromonospora zingiberis</name>
    <dbReference type="NCBI Taxonomy" id="2053011"/>
    <lineage>
        <taxon>Bacteria</taxon>
        <taxon>Bacillati</taxon>
        <taxon>Actinomycetota</taxon>
        <taxon>Actinomycetes</taxon>
        <taxon>Micromonosporales</taxon>
        <taxon>Micromonosporaceae</taxon>
        <taxon>Micromonospora</taxon>
    </lineage>
</organism>
<keyword evidence="3" id="KW-1185">Reference proteome</keyword>
<dbReference type="SUPFAM" id="SSF51658">
    <property type="entry name" value="Xylose isomerase-like"/>
    <property type="match status" value="1"/>
</dbReference>
<accession>A0A4R0GWV7</accession>
<dbReference type="EMBL" id="SJJR01000001">
    <property type="protein sequence ID" value="TCC00332.1"/>
    <property type="molecule type" value="Genomic_DNA"/>
</dbReference>
<dbReference type="OrthoDB" id="9787068at2"/>
<dbReference type="RefSeq" id="WP_131299699.1">
    <property type="nucleotide sequence ID" value="NZ_SJJR01000001.1"/>
</dbReference>
<keyword evidence="2" id="KW-0413">Isomerase</keyword>
<evidence type="ECO:0000313" key="3">
    <source>
        <dbReference type="Proteomes" id="UP000292274"/>
    </source>
</evidence>
<protein>
    <submittedName>
        <fullName evidence="2">Sugar phosphate isomerase/epimerase</fullName>
    </submittedName>
</protein>
<proteinExistence type="predicted"/>
<sequence length="272" mass="28866">MTDHRAALRRFSLNQATTKHWPLPDVVAGCVAAGVPGIGLWREPVAEYGLGRAAKLVRDAGLSVTTLCRGGFFTADDWRDENLRAIEEAATLGAPVLVLVSGGLPAGSRDIDGARARVADAIAELAPHADAAGVTLAIEPLHPMFSADRCVIATLGQALDIAEHFDPSVVGVVVDAYHVWWDDTVYAQIARAGEWIASFQVCDWITPLPAGVLLGRALPGDGCIELRRLREAVDAAGYTGPIEVEVFNAEVWARPGDEVLAAAITGYLRDVA</sequence>
<dbReference type="InterPro" id="IPR036237">
    <property type="entry name" value="Xyl_isomerase-like_sf"/>
</dbReference>
<evidence type="ECO:0000259" key="1">
    <source>
        <dbReference type="Pfam" id="PF01261"/>
    </source>
</evidence>
<comment type="caution">
    <text evidence="2">The sequence shown here is derived from an EMBL/GenBank/DDBJ whole genome shotgun (WGS) entry which is preliminary data.</text>
</comment>
<dbReference type="InterPro" id="IPR013022">
    <property type="entry name" value="Xyl_isomerase-like_TIM-brl"/>
</dbReference>
<dbReference type="Proteomes" id="UP000292274">
    <property type="component" value="Unassembled WGS sequence"/>
</dbReference>
<dbReference type="AlphaFoldDB" id="A0A4R0GWV7"/>
<dbReference type="Gene3D" id="3.20.20.150">
    <property type="entry name" value="Divalent-metal-dependent TIM barrel enzymes"/>
    <property type="match status" value="1"/>
</dbReference>